<dbReference type="Proteomes" id="UP000004508">
    <property type="component" value="Unassembled WGS sequence"/>
</dbReference>
<gene>
    <name evidence="1" type="ORF">Krac_7172</name>
</gene>
<sequence length="69" mass="8161">MPKRVMYLVHCSQEAQAYELSDGNSTVLRDITSERPAWFTWLDGISSFAFRSRLGVHYTVRKERVQRPW</sequence>
<dbReference type="InParanoid" id="D6TR43"/>
<name>D6TR43_KTERA</name>
<evidence type="ECO:0000313" key="1">
    <source>
        <dbReference type="EMBL" id="EFH85914.1"/>
    </source>
</evidence>
<accession>D6TR43</accession>
<evidence type="ECO:0000313" key="2">
    <source>
        <dbReference type="Proteomes" id="UP000004508"/>
    </source>
</evidence>
<proteinExistence type="predicted"/>
<keyword evidence="2" id="KW-1185">Reference proteome</keyword>
<dbReference type="AlphaFoldDB" id="D6TR43"/>
<protein>
    <submittedName>
        <fullName evidence="1">Uncharacterized protein</fullName>
    </submittedName>
</protein>
<dbReference type="EMBL" id="ADVG01000002">
    <property type="protein sequence ID" value="EFH85914.1"/>
    <property type="molecule type" value="Genomic_DNA"/>
</dbReference>
<organism evidence="1 2">
    <name type="scientific">Ktedonobacter racemifer DSM 44963</name>
    <dbReference type="NCBI Taxonomy" id="485913"/>
    <lineage>
        <taxon>Bacteria</taxon>
        <taxon>Bacillati</taxon>
        <taxon>Chloroflexota</taxon>
        <taxon>Ktedonobacteria</taxon>
        <taxon>Ktedonobacterales</taxon>
        <taxon>Ktedonobacteraceae</taxon>
        <taxon>Ktedonobacter</taxon>
    </lineage>
</organism>
<reference evidence="1 2" key="1">
    <citation type="journal article" date="2011" name="Stand. Genomic Sci.">
        <title>Non-contiguous finished genome sequence and contextual data of the filamentous soil bacterium Ktedonobacter racemifer type strain (SOSP1-21).</title>
        <authorList>
            <person name="Chang Y.J."/>
            <person name="Land M."/>
            <person name="Hauser L."/>
            <person name="Chertkov O."/>
            <person name="Del Rio T.G."/>
            <person name="Nolan M."/>
            <person name="Copeland A."/>
            <person name="Tice H."/>
            <person name="Cheng J.F."/>
            <person name="Lucas S."/>
            <person name="Han C."/>
            <person name="Goodwin L."/>
            <person name="Pitluck S."/>
            <person name="Ivanova N."/>
            <person name="Ovchinikova G."/>
            <person name="Pati A."/>
            <person name="Chen A."/>
            <person name="Palaniappan K."/>
            <person name="Mavromatis K."/>
            <person name="Liolios K."/>
            <person name="Brettin T."/>
            <person name="Fiebig A."/>
            <person name="Rohde M."/>
            <person name="Abt B."/>
            <person name="Goker M."/>
            <person name="Detter J.C."/>
            <person name="Woyke T."/>
            <person name="Bristow J."/>
            <person name="Eisen J.A."/>
            <person name="Markowitz V."/>
            <person name="Hugenholtz P."/>
            <person name="Kyrpides N.C."/>
            <person name="Klenk H.P."/>
            <person name="Lapidus A."/>
        </authorList>
    </citation>
    <scope>NUCLEOTIDE SEQUENCE [LARGE SCALE GENOMIC DNA]</scope>
    <source>
        <strain evidence="2">DSM 44963</strain>
    </source>
</reference>
<comment type="caution">
    <text evidence="1">The sequence shown here is derived from an EMBL/GenBank/DDBJ whole genome shotgun (WGS) entry which is preliminary data.</text>
</comment>